<protein>
    <submittedName>
        <fullName evidence="7">Sigma 54-interacting transcriptional regulator</fullName>
    </submittedName>
</protein>
<dbReference type="Pfam" id="PF00158">
    <property type="entry name" value="Sigma54_activat"/>
    <property type="match status" value="1"/>
</dbReference>
<comment type="caution">
    <text evidence="7">The sequence shown here is derived from an EMBL/GenBank/DDBJ whole genome shotgun (WGS) entry which is preliminary data.</text>
</comment>
<dbReference type="InterPro" id="IPR027417">
    <property type="entry name" value="P-loop_NTPase"/>
</dbReference>
<dbReference type="PROSITE" id="PS51096">
    <property type="entry name" value="PTS_EIIA_TYPE_4"/>
    <property type="match status" value="1"/>
</dbReference>
<proteinExistence type="predicted"/>
<dbReference type="InterPro" id="IPR004701">
    <property type="entry name" value="PTS_EIIA_man-typ"/>
</dbReference>
<evidence type="ECO:0000256" key="3">
    <source>
        <dbReference type="ARBA" id="ARBA00022840"/>
    </source>
</evidence>
<evidence type="ECO:0000256" key="1">
    <source>
        <dbReference type="ARBA" id="ARBA00022679"/>
    </source>
</evidence>
<feature type="domain" description="Sigma-54 factor interaction" evidence="4">
    <location>
        <begin position="105"/>
        <end position="339"/>
    </location>
</feature>
<dbReference type="Pfam" id="PF00874">
    <property type="entry name" value="PRD"/>
    <property type="match status" value="1"/>
</dbReference>
<dbReference type="Proteomes" id="UP000635828">
    <property type="component" value="Unassembled WGS sequence"/>
</dbReference>
<dbReference type="InterPro" id="IPR003593">
    <property type="entry name" value="AAA+_ATPase"/>
</dbReference>
<keyword evidence="2" id="KW-0547">Nucleotide-binding</keyword>
<gene>
    <name evidence="7" type="ORF">H8S22_06995</name>
</gene>
<dbReference type="Gene3D" id="3.40.50.300">
    <property type="entry name" value="P-loop containing nucleotide triphosphate hydrolases"/>
    <property type="match status" value="1"/>
</dbReference>
<dbReference type="PROSITE" id="PS51372">
    <property type="entry name" value="PRD_2"/>
    <property type="match status" value="1"/>
</dbReference>
<evidence type="ECO:0000313" key="8">
    <source>
        <dbReference type="Proteomes" id="UP000635828"/>
    </source>
</evidence>
<organism evidence="7 8">
    <name type="scientific">Anaerostipes hominis</name>
    <name type="common">ex Liu et al. 2021</name>
    <dbReference type="NCBI Taxonomy" id="2763018"/>
    <lineage>
        <taxon>Bacteria</taxon>
        <taxon>Bacillati</taxon>
        <taxon>Bacillota</taxon>
        <taxon>Clostridia</taxon>
        <taxon>Lachnospirales</taxon>
        <taxon>Lachnospiraceae</taxon>
        <taxon>Anaerostipes</taxon>
    </lineage>
</organism>
<dbReference type="PANTHER" id="PTHR32071">
    <property type="entry name" value="TRANSCRIPTIONAL REGULATORY PROTEIN"/>
    <property type="match status" value="1"/>
</dbReference>
<feature type="domain" description="PTS EIIA type-4" evidence="5">
    <location>
        <begin position="554"/>
        <end position="689"/>
    </location>
</feature>
<dbReference type="SMART" id="SM00382">
    <property type="entry name" value="AAA"/>
    <property type="match status" value="1"/>
</dbReference>
<dbReference type="PANTHER" id="PTHR32071:SF38">
    <property type="entry name" value="PSP OPERON TRANSCRIPTIONAL ACTIVATOR"/>
    <property type="match status" value="1"/>
</dbReference>
<evidence type="ECO:0000313" key="7">
    <source>
        <dbReference type="EMBL" id="MBC5677366.1"/>
    </source>
</evidence>
<dbReference type="SUPFAM" id="SSF53062">
    <property type="entry name" value="PTS system fructose IIA component-like"/>
    <property type="match status" value="1"/>
</dbReference>
<evidence type="ECO:0000256" key="2">
    <source>
        <dbReference type="ARBA" id="ARBA00022741"/>
    </source>
</evidence>
<dbReference type="InterPro" id="IPR036662">
    <property type="entry name" value="PTS_EIIA_man-typ_sf"/>
</dbReference>
<dbReference type="InterPro" id="IPR002078">
    <property type="entry name" value="Sigma_54_int"/>
</dbReference>
<dbReference type="RefSeq" id="WP_024729316.1">
    <property type="nucleotide sequence ID" value="NZ_JACOOS010000006.1"/>
</dbReference>
<dbReference type="InterPro" id="IPR036634">
    <property type="entry name" value="PRD_sf"/>
</dbReference>
<accession>A0ABR7FQ72</accession>
<name>A0ABR7FQ72_9FIRM</name>
<reference evidence="7 8" key="1">
    <citation type="submission" date="2020-08" db="EMBL/GenBank/DDBJ databases">
        <title>Genome public.</title>
        <authorList>
            <person name="Liu C."/>
            <person name="Sun Q."/>
        </authorList>
    </citation>
    <scope>NUCLEOTIDE SEQUENCE [LARGE SCALE GENOMIC DNA]</scope>
    <source>
        <strain evidence="7 8">NSJ-7</strain>
    </source>
</reference>
<keyword evidence="1" id="KW-0808">Transferase</keyword>
<dbReference type="PROSITE" id="PS50045">
    <property type="entry name" value="SIGMA54_INTERACT_4"/>
    <property type="match status" value="1"/>
</dbReference>
<sequence>MNKTKEKIYEEVQENTKKWKDKGIEWFSAGEIGMRLGISRTLASQYLNEMVREGRLVKTSNRPVAYLEKKILEDLYPDRNITDTVEKESLEDGKPGEKEDCFKKVIGANGSISYMVDQCKAAVVYPPNGLPVLLTGPTGCGKSYMVKILYEYLKKENLIPEHAKLVTLNCSEYANNPELLTANLFGYKKGAFTGAYQDCSGLIQEADQGVLFLDEVHSLPDKCQEKLFIFLDKGEFYRFGDNSKVCHASVKMLFATSEDPNAVLLKTLLRRIPVIIHLPSLEERSIEEKKEIILMTIKNEEERIKRKIRIGRQVFNALMNYRFDGNIGQLKDCIRLGCSNAYAENKENTVDIKLLNMPNYIIREAGKHIDDTRTEVEMLDLDKIKNTKEQKYVLHLYDEILKGYEEYYKDGRDFEDCMKMLLEKISEYYDYLIYQKQYMNTRIELLEEMVNDILKQAEIRYSLKRDTNKERIIVRFLCDYTQRLSMFRQWEQEHIKEIKKCKETFQINCPIEYEIADNITKQIGKRMELQLGEFNKILILLHVHSVQQTGSTNNIFGVILCHGCSTATSIKDAANKLLGSQVFEAIDMPLDIPTSEIGERLVQLLERENTYRDAIFLVDMGSLEGIYEYVKGKYRGNIAIINGVTTRMALEVGSTILEKQELKKIAETACKHNISTYKVFENKEKEDTILFINESDIHAARSMMELFQNSLIQNIKLKFIPVDYYSLVVQKKDAPIFKDYHVVAIVGSPDPQIPGTPFIPIEEIIEGSAKSEINKILIRYISEQELEKFNLAVLKNFSLQNVIEKITILNVKIVLDDVEKALEKFRKEWKIMIPNKILIGLYVHICYLIERLVKKAPISTYAELETFQVEQQEFISVIKKCFSDVQRRYSVEIPVSEMAYIWDYINLI</sequence>
<dbReference type="InterPro" id="IPR011608">
    <property type="entry name" value="PRD"/>
</dbReference>
<dbReference type="Pfam" id="PF03610">
    <property type="entry name" value="EIIA-man"/>
    <property type="match status" value="1"/>
</dbReference>
<evidence type="ECO:0000259" key="5">
    <source>
        <dbReference type="PROSITE" id="PS51096"/>
    </source>
</evidence>
<feature type="domain" description="PRD" evidence="6">
    <location>
        <begin position="809"/>
        <end position="908"/>
    </location>
</feature>
<dbReference type="SUPFAM" id="SSF52540">
    <property type="entry name" value="P-loop containing nucleoside triphosphate hydrolases"/>
    <property type="match status" value="1"/>
</dbReference>
<dbReference type="Gene3D" id="1.10.1790.10">
    <property type="entry name" value="PRD domain"/>
    <property type="match status" value="1"/>
</dbReference>
<dbReference type="CDD" id="cd00009">
    <property type="entry name" value="AAA"/>
    <property type="match status" value="1"/>
</dbReference>
<dbReference type="EMBL" id="JACOOS010000006">
    <property type="protein sequence ID" value="MBC5677366.1"/>
    <property type="molecule type" value="Genomic_DNA"/>
</dbReference>
<keyword evidence="8" id="KW-1185">Reference proteome</keyword>
<evidence type="ECO:0000259" key="4">
    <source>
        <dbReference type="PROSITE" id="PS50045"/>
    </source>
</evidence>
<keyword evidence="3" id="KW-0067">ATP-binding</keyword>
<dbReference type="Gene3D" id="3.40.50.510">
    <property type="entry name" value="Phosphotransferase system, mannose-type IIA component"/>
    <property type="match status" value="1"/>
</dbReference>
<evidence type="ECO:0000259" key="6">
    <source>
        <dbReference type="PROSITE" id="PS51372"/>
    </source>
</evidence>
<dbReference type="SUPFAM" id="SSF63520">
    <property type="entry name" value="PTS-regulatory domain, PRD"/>
    <property type="match status" value="1"/>
</dbReference>